<proteinExistence type="predicted"/>
<evidence type="ECO:0000313" key="3">
    <source>
        <dbReference type="Proteomes" id="UP001412067"/>
    </source>
</evidence>
<sequence>MTETGRSSPNVTGGPRKNGEKEGGGSTDTNDILMRYVKASTAFLDKDEDGSAP</sequence>
<evidence type="ECO:0000256" key="1">
    <source>
        <dbReference type="SAM" id="MobiDB-lite"/>
    </source>
</evidence>
<organism evidence="2 3">
    <name type="scientific">Platanthera guangdongensis</name>
    <dbReference type="NCBI Taxonomy" id="2320717"/>
    <lineage>
        <taxon>Eukaryota</taxon>
        <taxon>Viridiplantae</taxon>
        <taxon>Streptophyta</taxon>
        <taxon>Embryophyta</taxon>
        <taxon>Tracheophyta</taxon>
        <taxon>Spermatophyta</taxon>
        <taxon>Magnoliopsida</taxon>
        <taxon>Liliopsida</taxon>
        <taxon>Asparagales</taxon>
        <taxon>Orchidaceae</taxon>
        <taxon>Orchidoideae</taxon>
        <taxon>Orchideae</taxon>
        <taxon>Orchidinae</taxon>
        <taxon>Platanthera</taxon>
    </lineage>
</organism>
<name>A0ABR2LNP2_9ASPA</name>
<evidence type="ECO:0000313" key="2">
    <source>
        <dbReference type="EMBL" id="KAK8945548.1"/>
    </source>
</evidence>
<feature type="region of interest" description="Disordered" evidence="1">
    <location>
        <begin position="1"/>
        <end position="32"/>
    </location>
</feature>
<comment type="caution">
    <text evidence="2">The sequence shown here is derived from an EMBL/GenBank/DDBJ whole genome shotgun (WGS) entry which is preliminary data.</text>
</comment>
<feature type="compositionally biased region" description="Polar residues" evidence="1">
    <location>
        <begin position="1"/>
        <end position="11"/>
    </location>
</feature>
<keyword evidence="3" id="KW-1185">Reference proteome</keyword>
<dbReference type="Proteomes" id="UP001412067">
    <property type="component" value="Unassembled WGS sequence"/>
</dbReference>
<dbReference type="EMBL" id="JBBWWR010000017">
    <property type="protein sequence ID" value="KAK8945548.1"/>
    <property type="molecule type" value="Genomic_DNA"/>
</dbReference>
<protein>
    <submittedName>
        <fullName evidence="2">Uncharacterized protein</fullName>
    </submittedName>
</protein>
<reference evidence="2 3" key="1">
    <citation type="journal article" date="2022" name="Nat. Plants">
        <title>Genomes of leafy and leafless Platanthera orchids illuminate the evolution of mycoheterotrophy.</title>
        <authorList>
            <person name="Li M.H."/>
            <person name="Liu K.W."/>
            <person name="Li Z."/>
            <person name="Lu H.C."/>
            <person name="Ye Q.L."/>
            <person name="Zhang D."/>
            <person name="Wang J.Y."/>
            <person name="Li Y.F."/>
            <person name="Zhong Z.M."/>
            <person name="Liu X."/>
            <person name="Yu X."/>
            <person name="Liu D.K."/>
            <person name="Tu X.D."/>
            <person name="Liu B."/>
            <person name="Hao Y."/>
            <person name="Liao X.Y."/>
            <person name="Jiang Y.T."/>
            <person name="Sun W.H."/>
            <person name="Chen J."/>
            <person name="Chen Y.Q."/>
            <person name="Ai Y."/>
            <person name="Zhai J.W."/>
            <person name="Wu S.S."/>
            <person name="Zhou Z."/>
            <person name="Hsiao Y.Y."/>
            <person name="Wu W.L."/>
            <person name="Chen Y.Y."/>
            <person name="Lin Y.F."/>
            <person name="Hsu J.L."/>
            <person name="Li C.Y."/>
            <person name="Wang Z.W."/>
            <person name="Zhao X."/>
            <person name="Zhong W.Y."/>
            <person name="Ma X.K."/>
            <person name="Ma L."/>
            <person name="Huang J."/>
            <person name="Chen G.Z."/>
            <person name="Huang M.Z."/>
            <person name="Huang L."/>
            <person name="Peng D.H."/>
            <person name="Luo Y.B."/>
            <person name="Zou S.Q."/>
            <person name="Chen S.P."/>
            <person name="Lan S."/>
            <person name="Tsai W.C."/>
            <person name="Van de Peer Y."/>
            <person name="Liu Z.J."/>
        </authorList>
    </citation>
    <scope>NUCLEOTIDE SEQUENCE [LARGE SCALE GENOMIC DNA]</scope>
    <source>
        <strain evidence="2">Lor288</strain>
    </source>
</reference>
<accession>A0ABR2LNP2</accession>
<gene>
    <name evidence="2" type="ORF">KSP40_PGU009531</name>
</gene>